<dbReference type="FunFam" id="3.40.50.620:FF:000021">
    <property type="entry name" value="Riboflavin biosynthesis protein"/>
    <property type="match status" value="1"/>
</dbReference>
<dbReference type="Pfam" id="PF01687">
    <property type="entry name" value="Flavokinase"/>
    <property type="match status" value="1"/>
</dbReference>
<accession>A0A6N7IXY7</accession>
<dbReference type="SUPFAM" id="SSF82114">
    <property type="entry name" value="Riboflavin kinase-like"/>
    <property type="match status" value="1"/>
</dbReference>
<evidence type="ECO:0000256" key="10">
    <source>
        <dbReference type="ARBA" id="ARBA00022840"/>
    </source>
</evidence>
<dbReference type="InterPro" id="IPR014729">
    <property type="entry name" value="Rossmann-like_a/b/a_fold"/>
</dbReference>
<evidence type="ECO:0000256" key="3">
    <source>
        <dbReference type="ARBA" id="ARBA00022630"/>
    </source>
</evidence>
<keyword evidence="3 14" id="KW-0285">Flavoprotein</keyword>
<comment type="pathway">
    <text evidence="1 14">Cofactor biosynthesis; FAD biosynthesis; FAD from FMN: step 1/1.</text>
</comment>
<dbReference type="CDD" id="cd02064">
    <property type="entry name" value="FAD_synthetase_N"/>
    <property type="match status" value="1"/>
</dbReference>
<dbReference type="GO" id="GO:0009231">
    <property type="term" value="P:riboflavin biosynthetic process"/>
    <property type="evidence" value="ECO:0007669"/>
    <property type="project" value="InterPro"/>
</dbReference>
<evidence type="ECO:0000313" key="16">
    <source>
        <dbReference type="EMBL" id="MQN00632.1"/>
    </source>
</evidence>
<dbReference type="GO" id="GO:0006747">
    <property type="term" value="P:FAD biosynthetic process"/>
    <property type="evidence" value="ECO:0007669"/>
    <property type="project" value="UniProtKB-UniRule"/>
</dbReference>
<evidence type="ECO:0000256" key="11">
    <source>
        <dbReference type="ARBA" id="ARBA00023268"/>
    </source>
</evidence>
<evidence type="ECO:0000256" key="5">
    <source>
        <dbReference type="ARBA" id="ARBA00022679"/>
    </source>
</evidence>
<dbReference type="InterPro" id="IPR015864">
    <property type="entry name" value="FAD_synthase"/>
</dbReference>
<evidence type="ECO:0000313" key="17">
    <source>
        <dbReference type="Proteomes" id="UP000460257"/>
    </source>
</evidence>
<dbReference type="Gene3D" id="2.40.30.30">
    <property type="entry name" value="Riboflavin kinase-like"/>
    <property type="match status" value="1"/>
</dbReference>
<organism evidence="16 17">
    <name type="scientific">Candidatus Weimeria bifida</name>
    <dbReference type="NCBI Taxonomy" id="2599074"/>
    <lineage>
        <taxon>Bacteria</taxon>
        <taxon>Bacillati</taxon>
        <taxon>Bacillota</taxon>
        <taxon>Clostridia</taxon>
        <taxon>Lachnospirales</taxon>
        <taxon>Lachnospiraceae</taxon>
        <taxon>Candidatus Weimeria</taxon>
    </lineage>
</organism>
<dbReference type="InterPro" id="IPR023465">
    <property type="entry name" value="Riboflavin_kinase_dom_sf"/>
</dbReference>
<keyword evidence="5 14" id="KW-0808">Transferase</keyword>
<comment type="catalytic activity">
    <reaction evidence="13 14">
        <text>FMN + ATP + H(+) = FAD + diphosphate</text>
        <dbReference type="Rhea" id="RHEA:17237"/>
        <dbReference type="ChEBI" id="CHEBI:15378"/>
        <dbReference type="ChEBI" id="CHEBI:30616"/>
        <dbReference type="ChEBI" id="CHEBI:33019"/>
        <dbReference type="ChEBI" id="CHEBI:57692"/>
        <dbReference type="ChEBI" id="CHEBI:58210"/>
        <dbReference type="EC" id="2.7.7.2"/>
    </reaction>
</comment>
<evidence type="ECO:0000256" key="4">
    <source>
        <dbReference type="ARBA" id="ARBA00022643"/>
    </source>
</evidence>
<dbReference type="GO" id="GO:0009398">
    <property type="term" value="P:FMN biosynthetic process"/>
    <property type="evidence" value="ECO:0007669"/>
    <property type="project" value="UniProtKB-UniRule"/>
</dbReference>
<dbReference type="GO" id="GO:0003919">
    <property type="term" value="F:FMN adenylyltransferase activity"/>
    <property type="evidence" value="ECO:0007669"/>
    <property type="project" value="UniProtKB-UniRule"/>
</dbReference>
<dbReference type="EC" id="2.7.1.26" evidence="14"/>
<evidence type="ECO:0000256" key="7">
    <source>
        <dbReference type="ARBA" id="ARBA00022741"/>
    </source>
</evidence>
<evidence type="ECO:0000256" key="12">
    <source>
        <dbReference type="ARBA" id="ARBA00047880"/>
    </source>
</evidence>
<proteinExistence type="inferred from homology"/>
<evidence type="ECO:0000256" key="13">
    <source>
        <dbReference type="ARBA" id="ARBA00049494"/>
    </source>
</evidence>
<evidence type="ECO:0000256" key="14">
    <source>
        <dbReference type="PIRNR" id="PIRNR004491"/>
    </source>
</evidence>
<dbReference type="GO" id="GO:0008531">
    <property type="term" value="F:riboflavin kinase activity"/>
    <property type="evidence" value="ECO:0007669"/>
    <property type="project" value="UniProtKB-UniRule"/>
</dbReference>
<sequence length="304" mass="34169">MEIIKGIENYLHKFPTAVTVGKFDGIHQGHEALVSLITKQPGLKSVMVTFEKSPKQVLFDPDMKFIVTEEERNAILAKQGIDVLLILPFDDSLMHQSPEDFIGMLYRRLNMCYLAVGSDFTFGYKGAGNASLLSKLSEELGFELNVIEKIREDGAEISSTRIRGLIKDGDVEEAARLLGRPYFIYGPIVHGKHIGTGMGIPTINIVPPDKKLLPPFGVYISTVDIDGRIFHGITNVGDNPTISDDNRVTVETNLLDVTNNLYGEKASVAFYKYVRPEKKFKSIEDLKREIEKNIRQARDYFNRD</sequence>
<evidence type="ECO:0000256" key="1">
    <source>
        <dbReference type="ARBA" id="ARBA00004726"/>
    </source>
</evidence>
<dbReference type="UniPathway" id="UPA00276">
    <property type="reaction ID" value="UER00406"/>
</dbReference>
<evidence type="ECO:0000256" key="8">
    <source>
        <dbReference type="ARBA" id="ARBA00022777"/>
    </source>
</evidence>
<gene>
    <name evidence="16" type="ORF">FRC54_01340</name>
</gene>
<dbReference type="SUPFAM" id="SSF52374">
    <property type="entry name" value="Nucleotidylyl transferase"/>
    <property type="match status" value="1"/>
</dbReference>
<dbReference type="InterPro" id="IPR023468">
    <property type="entry name" value="Riboflavin_kinase"/>
</dbReference>
<evidence type="ECO:0000256" key="6">
    <source>
        <dbReference type="ARBA" id="ARBA00022695"/>
    </source>
</evidence>
<keyword evidence="6 14" id="KW-0548">Nucleotidyltransferase</keyword>
<protein>
    <recommendedName>
        <fullName evidence="14">Riboflavin biosynthesis protein</fullName>
    </recommendedName>
    <domain>
        <recommendedName>
            <fullName evidence="14">Riboflavin kinase</fullName>
            <ecNumber evidence="14">2.7.1.26</ecNumber>
        </recommendedName>
        <alternativeName>
            <fullName evidence="14">Flavokinase</fullName>
        </alternativeName>
    </domain>
    <domain>
        <recommendedName>
            <fullName evidence="14">FMN adenylyltransferase</fullName>
            <ecNumber evidence="14">2.7.7.2</ecNumber>
        </recommendedName>
        <alternativeName>
            <fullName evidence="14">FAD pyrophosphorylase</fullName>
        </alternativeName>
        <alternativeName>
            <fullName evidence="14">FAD synthase</fullName>
        </alternativeName>
    </domain>
</protein>
<dbReference type="GO" id="GO:0005524">
    <property type="term" value="F:ATP binding"/>
    <property type="evidence" value="ECO:0007669"/>
    <property type="project" value="UniProtKB-UniRule"/>
</dbReference>
<keyword evidence="7 14" id="KW-0547">Nucleotide-binding</keyword>
<keyword evidence="17" id="KW-1185">Reference proteome</keyword>
<comment type="similarity">
    <text evidence="14">Belongs to the ribF family.</text>
</comment>
<dbReference type="PANTHER" id="PTHR22749:SF6">
    <property type="entry name" value="RIBOFLAVIN KINASE"/>
    <property type="match status" value="1"/>
</dbReference>
<evidence type="ECO:0000256" key="9">
    <source>
        <dbReference type="ARBA" id="ARBA00022827"/>
    </source>
</evidence>
<reference evidence="16" key="1">
    <citation type="journal article" date="2020" name="Appl. Environ. Microbiol.">
        <title>Medium-Chain Fatty Acid Synthesis by 'Candidatus Weimeria bifida' gen. nov., sp. nov., and 'Candidatus Pseudoramibacter fermentans' sp. nov.</title>
        <authorList>
            <person name="Scarborough M.J."/>
            <person name="Myers K.S."/>
            <person name="Donohue T.J."/>
            <person name="Noguera D.R."/>
        </authorList>
    </citation>
    <scope>NUCLEOTIDE SEQUENCE</scope>
    <source>
        <strain evidence="16">LCO1.1</strain>
    </source>
</reference>
<dbReference type="Gene3D" id="3.40.50.620">
    <property type="entry name" value="HUPs"/>
    <property type="match status" value="1"/>
</dbReference>
<feature type="domain" description="Riboflavin kinase" evidence="15">
    <location>
        <begin position="177"/>
        <end position="302"/>
    </location>
</feature>
<keyword evidence="11" id="KW-0511">Multifunctional enzyme</keyword>
<dbReference type="PANTHER" id="PTHR22749">
    <property type="entry name" value="RIBOFLAVIN KINASE/FMN ADENYLYLTRANSFERASE"/>
    <property type="match status" value="1"/>
</dbReference>
<evidence type="ECO:0000256" key="2">
    <source>
        <dbReference type="ARBA" id="ARBA00005201"/>
    </source>
</evidence>
<dbReference type="NCBIfam" id="NF004162">
    <property type="entry name" value="PRK05627.1-5"/>
    <property type="match status" value="1"/>
</dbReference>
<keyword evidence="4 14" id="KW-0288">FMN</keyword>
<dbReference type="UniPathway" id="UPA00277">
    <property type="reaction ID" value="UER00407"/>
</dbReference>
<comment type="caution">
    <text evidence="16">The sequence shown here is derived from an EMBL/GenBank/DDBJ whole genome shotgun (WGS) entry which is preliminary data.</text>
</comment>
<dbReference type="InterPro" id="IPR015865">
    <property type="entry name" value="Riboflavin_kinase_bac/euk"/>
</dbReference>
<dbReference type="AlphaFoldDB" id="A0A6N7IXY7"/>
<dbReference type="SMART" id="SM00904">
    <property type="entry name" value="Flavokinase"/>
    <property type="match status" value="1"/>
</dbReference>
<dbReference type="Pfam" id="PF06574">
    <property type="entry name" value="FAD_syn"/>
    <property type="match status" value="1"/>
</dbReference>
<comment type="pathway">
    <text evidence="2 14">Cofactor biosynthesis; FMN biosynthesis; FMN from riboflavin (ATP route): step 1/1.</text>
</comment>
<evidence type="ECO:0000259" key="15">
    <source>
        <dbReference type="SMART" id="SM00904"/>
    </source>
</evidence>
<keyword evidence="8 14" id="KW-0418">Kinase</keyword>
<dbReference type="InterPro" id="IPR002606">
    <property type="entry name" value="Riboflavin_kinase_bac"/>
</dbReference>
<dbReference type="Proteomes" id="UP000460257">
    <property type="component" value="Unassembled WGS sequence"/>
</dbReference>
<dbReference type="PIRSF" id="PIRSF004491">
    <property type="entry name" value="FAD_Synth"/>
    <property type="match status" value="1"/>
</dbReference>
<keyword evidence="10 14" id="KW-0067">ATP-binding</keyword>
<name>A0A6N7IXY7_9FIRM</name>
<keyword evidence="9 14" id="KW-0274">FAD</keyword>
<dbReference type="EMBL" id="VOGC01000002">
    <property type="protein sequence ID" value="MQN00632.1"/>
    <property type="molecule type" value="Genomic_DNA"/>
</dbReference>
<dbReference type="EC" id="2.7.7.2" evidence="14"/>
<comment type="catalytic activity">
    <reaction evidence="12 14">
        <text>riboflavin + ATP = FMN + ADP + H(+)</text>
        <dbReference type="Rhea" id="RHEA:14357"/>
        <dbReference type="ChEBI" id="CHEBI:15378"/>
        <dbReference type="ChEBI" id="CHEBI:30616"/>
        <dbReference type="ChEBI" id="CHEBI:57986"/>
        <dbReference type="ChEBI" id="CHEBI:58210"/>
        <dbReference type="ChEBI" id="CHEBI:456216"/>
        <dbReference type="EC" id="2.7.1.26"/>
    </reaction>
</comment>
<dbReference type="NCBIfam" id="TIGR00083">
    <property type="entry name" value="ribF"/>
    <property type="match status" value="1"/>
</dbReference>